<reference evidence="2 3" key="1">
    <citation type="submission" date="2017-10" db="EMBL/GenBank/DDBJ databases">
        <title>Extensive intraspecific genome diversity in a model arbuscular mycorrhizal fungus.</title>
        <authorList>
            <person name="Chen E.C.H."/>
            <person name="Morin E."/>
            <person name="Baudet D."/>
            <person name="Noel J."/>
            <person name="Ndikumana S."/>
            <person name="Charron P."/>
            <person name="St-Onge C."/>
            <person name="Giorgi J."/>
            <person name="Grigoriev I.V."/>
            <person name="Roux C."/>
            <person name="Martin F.M."/>
            <person name="Corradi N."/>
        </authorList>
    </citation>
    <scope>NUCLEOTIDE SEQUENCE [LARGE SCALE GENOMIC DNA]</scope>
    <source>
        <strain evidence="2 3">A1</strain>
    </source>
</reference>
<sequence>MIYCQQLKKHIQLSQEDTQQLLSWNNNFFVNTTVVDLNMPIPYIYLMIKSFFLKEKYKKLETIVKSKRIALTIAALFLEVFVTTIEGYR</sequence>
<comment type="caution">
    <text evidence="2">The sequence shown here is derived from an EMBL/GenBank/DDBJ whole genome shotgun (WGS) entry which is preliminary data.</text>
</comment>
<accession>A0A2N0QSP8</accession>
<gene>
    <name evidence="2" type="ORF">RhiirA1_478012</name>
</gene>
<evidence type="ECO:0000313" key="3">
    <source>
        <dbReference type="Proteomes" id="UP000232688"/>
    </source>
</evidence>
<dbReference type="VEuPathDB" id="FungiDB:RhiirA1_478012"/>
<evidence type="ECO:0000313" key="2">
    <source>
        <dbReference type="EMBL" id="PKC54079.1"/>
    </source>
</evidence>
<keyword evidence="1" id="KW-1133">Transmembrane helix</keyword>
<keyword evidence="1" id="KW-0472">Membrane</keyword>
<keyword evidence="1" id="KW-0812">Transmembrane</keyword>
<organism evidence="2 3">
    <name type="scientific">Rhizophagus irregularis</name>
    <dbReference type="NCBI Taxonomy" id="588596"/>
    <lineage>
        <taxon>Eukaryota</taxon>
        <taxon>Fungi</taxon>
        <taxon>Fungi incertae sedis</taxon>
        <taxon>Mucoromycota</taxon>
        <taxon>Glomeromycotina</taxon>
        <taxon>Glomeromycetes</taxon>
        <taxon>Glomerales</taxon>
        <taxon>Glomeraceae</taxon>
        <taxon>Rhizophagus</taxon>
    </lineage>
</organism>
<reference evidence="2 3" key="2">
    <citation type="submission" date="2017-10" db="EMBL/GenBank/DDBJ databases">
        <title>Genome analyses suggest a sexual origin of heterokaryosis in a supposedly ancient asexual fungus.</title>
        <authorList>
            <person name="Corradi N."/>
            <person name="Sedzielewska K."/>
            <person name="Noel J."/>
            <person name="Charron P."/>
            <person name="Farinelli L."/>
            <person name="Marton T."/>
            <person name="Kruger M."/>
            <person name="Pelin A."/>
            <person name="Brachmann A."/>
            <person name="Corradi N."/>
        </authorList>
    </citation>
    <scope>NUCLEOTIDE SEQUENCE [LARGE SCALE GENOMIC DNA]</scope>
    <source>
        <strain evidence="2 3">A1</strain>
    </source>
</reference>
<dbReference type="AlphaFoldDB" id="A0A2N0QSP8"/>
<dbReference type="Proteomes" id="UP000232688">
    <property type="component" value="Unassembled WGS sequence"/>
</dbReference>
<name>A0A2N0QSP8_9GLOM</name>
<proteinExistence type="predicted"/>
<feature type="transmembrane region" description="Helical" evidence="1">
    <location>
        <begin position="69"/>
        <end position="88"/>
    </location>
</feature>
<evidence type="ECO:0000256" key="1">
    <source>
        <dbReference type="SAM" id="Phobius"/>
    </source>
</evidence>
<dbReference type="EMBL" id="LLXH01003566">
    <property type="protein sequence ID" value="PKC54079.1"/>
    <property type="molecule type" value="Genomic_DNA"/>
</dbReference>
<protein>
    <submittedName>
        <fullName evidence="2">Uncharacterized protein</fullName>
    </submittedName>
</protein>